<comment type="caution">
    <text evidence="2">The sequence shown here is derived from an EMBL/GenBank/DDBJ whole genome shotgun (WGS) entry which is preliminary data.</text>
</comment>
<dbReference type="Gene3D" id="3.10.450.50">
    <property type="match status" value="1"/>
</dbReference>
<sequence>MWRILSATDQKVSKKELTWSLRPPRERTSWSSAFLPDGQCRCPQDDHRLAKASPANHLPSTIGPNKKQLQTFLHVNHSFARNVKNEGGSGTILFMSTDKRISSQAYPGIQTGKVDSSLLQWNWNWKRGSGDFLAVSSICGRSILEYLGQVDRPVIVGGTRTVDSGVSHWRMAAADALAREVRIAETCAAAQGFLNRFYKRLDEERHTVKNMYEEGGKVIFNGHGFEGAEAIGKLYENLPKSLTKVLSYDAHEIAETYLKGAPAILILVTGRVKYGGSSGESRSFDDSNADPRKFDFYETFVISAKSGTWKIQSDNFRHQNCNTDSMLKSELWSVGMQE</sequence>
<dbReference type="SUPFAM" id="SSF54427">
    <property type="entry name" value="NTF2-like"/>
    <property type="match status" value="1"/>
</dbReference>
<dbReference type="EMBL" id="BDGG01000001">
    <property type="protein sequence ID" value="GAU90884.1"/>
    <property type="molecule type" value="Genomic_DNA"/>
</dbReference>
<proteinExistence type="predicted"/>
<dbReference type="InterPro" id="IPR045875">
    <property type="entry name" value="NTF2"/>
</dbReference>
<feature type="domain" description="NTF2" evidence="1">
    <location>
        <begin position="189"/>
        <end position="318"/>
    </location>
</feature>
<dbReference type="PROSITE" id="PS50177">
    <property type="entry name" value="NTF2_DOMAIN"/>
    <property type="match status" value="1"/>
</dbReference>
<reference evidence="2 3" key="1">
    <citation type="journal article" date="2016" name="Nat. Commun.">
        <title>Extremotolerant tardigrade genome and improved radiotolerance of human cultured cells by tardigrade-unique protein.</title>
        <authorList>
            <person name="Hashimoto T."/>
            <person name="Horikawa D.D."/>
            <person name="Saito Y."/>
            <person name="Kuwahara H."/>
            <person name="Kozuka-Hata H."/>
            <person name="Shin-I T."/>
            <person name="Minakuchi Y."/>
            <person name="Ohishi K."/>
            <person name="Motoyama A."/>
            <person name="Aizu T."/>
            <person name="Enomoto A."/>
            <person name="Kondo K."/>
            <person name="Tanaka S."/>
            <person name="Hara Y."/>
            <person name="Koshikawa S."/>
            <person name="Sagara H."/>
            <person name="Miura T."/>
            <person name="Yokobori S."/>
            <person name="Miyagawa K."/>
            <person name="Suzuki Y."/>
            <person name="Kubo T."/>
            <person name="Oyama M."/>
            <person name="Kohara Y."/>
            <person name="Fujiyama A."/>
            <person name="Arakawa K."/>
            <person name="Katayama T."/>
            <person name="Toyoda A."/>
            <person name="Kunieda T."/>
        </authorList>
    </citation>
    <scope>NUCLEOTIDE SEQUENCE [LARGE SCALE GENOMIC DNA]</scope>
    <source>
        <strain evidence="2 3">YOKOZUNA-1</strain>
    </source>
</reference>
<dbReference type="OrthoDB" id="25408at2759"/>
<dbReference type="InterPro" id="IPR032710">
    <property type="entry name" value="NTF2-like_dom_sf"/>
</dbReference>
<organism evidence="2 3">
    <name type="scientific">Ramazzottius varieornatus</name>
    <name type="common">Water bear</name>
    <name type="synonym">Tardigrade</name>
    <dbReference type="NCBI Taxonomy" id="947166"/>
    <lineage>
        <taxon>Eukaryota</taxon>
        <taxon>Metazoa</taxon>
        <taxon>Ecdysozoa</taxon>
        <taxon>Tardigrada</taxon>
        <taxon>Eutardigrada</taxon>
        <taxon>Parachela</taxon>
        <taxon>Hypsibioidea</taxon>
        <taxon>Ramazzottiidae</taxon>
        <taxon>Ramazzottius</taxon>
    </lineage>
</organism>
<protein>
    <recommendedName>
        <fullName evidence="1">NTF2 domain-containing protein</fullName>
    </recommendedName>
</protein>
<dbReference type="InterPro" id="IPR018222">
    <property type="entry name" value="Nuclear_transport_factor_2_euk"/>
</dbReference>
<dbReference type="InterPro" id="IPR002075">
    <property type="entry name" value="NTF2_dom"/>
</dbReference>
<accession>A0A1D1UMF1</accession>
<dbReference type="AlphaFoldDB" id="A0A1D1UMF1"/>
<keyword evidence="3" id="KW-1185">Reference proteome</keyword>
<evidence type="ECO:0000313" key="2">
    <source>
        <dbReference type="EMBL" id="GAU90884.1"/>
    </source>
</evidence>
<dbReference type="Pfam" id="PF02136">
    <property type="entry name" value="NTF2"/>
    <property type="match status" value="1"/>
</dbReference>
<gene>
    <name evidence="2" type="primary">RvY_03242-1</name>
    <name evidence="2" type="synonym">RvY_03242.1</name>
    <name evidence="2" type="ORF">RvY_03242</name>
</gene>
<dbReference type="PANTHER" id="PTHR12612">
    <property type="entry name" value="NUCLEAR TRANSPORT FACTOR 2"/>
    <property type="match status" value="1"/>
</dbReference>
<evidence type="ECO:0000313" key="3">
    <source>
        <dbReference type="Proteomes" id="UP000186922"/>
    </source>
</evidence>
<dbReference type="GO" id="GO:0006913">
    <property type="term" value="P:nucleocytoplasmic transport"/>
    <property type="evidence" value="ECO:0007669"/>
    <property type="project" value="InterPro"/>
</dbReference>
<name>A0A1D1UMF1_RAMVA</name>
<evidence type="ECO:0000259" key="1">
    <source>
        <dbReference type="PROSITE" id="PS50177"/>
    </source>
</evidence>
<dbReference type="STRING" id="947166.A0A1D1UMF1"/>
<dbReference type="Proteomes" id="UP000186922">
    <property type="component" value="Unassembled WGS sequence"/>
</dbReference>